<dbReference type="EMBL" id="WSRP01000034">
    <property type="protein sequence ID" value="MVX57523.1"/>
    <property type="molecule type" value="Genomic_DNA"/>
</dbReference>
<dbReference type="Gene3D" id="3.40.630.30">
    <property type="match status" value="1"/>
</dbReference>
<keyword evidence="4" id="KW-1185">Reference proteome</keyword>
<protein>
    <submittedName>
        <fullName evidence="3">GNAT family N-acetyltransferase</fullName>
    </submittedName>
</protein>
<proteinExistence type="predicted"/>
<organism evidence="3 4">
    <name type="scientific">Parasutterella muris</name>
    <dbReference type="NCBI Taxonomy" id="2565572"/>
    <lineage>
        <taxon>Bacteria</taxon>
        <taxon>Pseudomonadati</taxon>
        <taxon>Pseudomonadota</taxon>
        <taxon>Betaproteobacteria</taxon>
        <taxon>Burkholderiales</taxon>
        <taxon>Sutterellaceae</taxon>
        <taxon>Parasutterella</taxon>
    </lineage>
</organism>
<evidence type="ECO:0000259" key="2">
    <source>
        <dbReference type="PROSITE" id="PS51186"/>
    </source>
</evidence>
<comment type="caution">
    <text evidence="3">The sequence shown here is derived from an EMBL/GenBank/DDBJ whole genome shotgun (WGS) entry which is preliminary data.</text>
</comment>
<dbReference type="RefSeq" id="WP_160335943.1">
    <property type="nucleotide sequence ID" value="NZ_CALPCR010000029.1"/>
</dbReference>
<evidence type="ECO:0000256" key="1">
    <source>
        <dbReference type="ARBA" id="ARBA00022679"/>
    </source>
</evidence>
<reference evidence="3 4" key="1">
    <citation type="submission" date="2019-12" db="EMBL/GenBank/DDBJ databases">
        <title>Microbes associate with the intestines of laboratory mice.</title>
        <authorList>
            <person name="Navarre W."/>
            <person name="Wong E."/>
        </authorList>
    </citation>
    <scope>NUCLEOTIDE SEQUENCE [LARGE SCALE GENOMIC DNA]</scope>
    <source>
        <strain evidence="3 4">NM82_D38</strain>
    </source>
</reference>
<evidence type="ECO:0000313" key="4">
    <source>
        <dbReference type="Proteomes" id="UP000472580"/>
    </source>
</evidence>
<dbReference type="Pfam" id="PF00583">
    <property type="entry name" value="Acetyltransf_1"/>
    <property type="match status" value="1"/>
</dbReference>
<dbReference type="PANTHER" id="PTHR13947:SF37">
    <property type="entry name" value="LD18367P"/>
    <property type="match status" value="1"/>
</dbReference>
<dbReference type="CDD" id="cd04301">
    <property type="entry name" value="NAT_SF"/>
    <property type="match status" value="1"/>
</dbReference>
<dbReference type="PANTHER" id="PTHR13947">
    <property type="entry name" value="GNAT FAMILY N-ACETYLTRANSFERASE"/>
    <property type="match status" value="1"/>
</dbReference>
<dbReference type="InterPro" id="IPR050769">
    <property type="entry name" value="NAT_camello-type"/>
</dbReference>
<feature type="domain" description="N-acetyltransferase" evidence="2">
    <location>
        <begin position="9"/>
        <end position="161"/>
    </location>
</feature>
<dbReference type="GO" id="GO:0008080">
    <property type="term" value="F:N-acetyltransferase activity"/>
    <property type="evidence" value="ECO:0007669"/>
    <property type="project" value="InterPro"/>
</dbReference>
<name>A0A6L6YL13_9BURK</name>
<dbReference type="Proteomes" id="UP000472580">
    <property type="component" value="Unassembled WGS sequence"/>
</dbReference>
<dbReference type="AlphaFoldDB" id="A0A6L6YL13"/>
<keyword evidence="1 3" id="KW-0808">Transferase</keyword>
<dbReference type="PROSITE" id="PS51186">
    <property type="entry name" value="GNAT"/>
    <property type="match status" value="1"/>
</dbReference>
<evidence type="ECO:0000313" key="3">
    <source>
        <dbReference type="EMBL" id="MVX57523.1"/>
    </source>
</evidence>
<gene>
    <name evidence="3" type="ORF">E5987_09985</name>
</gene>
<sequence>MESQITVRTELRPGDIGRLVEYAGIYGSADFGYPLSFEGYVAKTFAEFLIDPQPRNRIWIAEDEGGSFVGSVGVVDRGETAQLRWFNLDPKYRGRGIGGRLFNDAMQYCREAGFKKAWLSTFTESETAIGIYRRRGFNLIEEKPFTLEDRALKELIFEKIL</sequence>
<dbReference type="SUPFAM" id="SSF55729">
    <property type="entry name" value="Acyl-CoA N-acyltransferases (Nat)"/>
    <property type="match status" value="1"/>
</dbReference>
<accession>A0A6L6YL13</accession>
<dbReference type="InterPro" id="IPR016181">
    <property type="entry name" value="Acyl_CoA_acyltransferase"/>
</dbReference>
<dbReference type="OrthoDB" id="273614at2"/>
<dbReference type="InterPro" id="IPR000182">
    <property type="entry name" value="GNAT_dom"/>
</dbReference>